<dbReference type="EMBL" id="JAJSON010000023">
    <property type="protein sequence ID" value="MCG9972091.1"/>
    <property type="molecule type" value="Genomic_DNA"/>
</dbReference>
<evidence type="ECO:0000256" key="2">
    <source>
        <dbReference type="ARBA" id="ARBA00022571"/>
    </source>
</evidence>
<keyword evidence="12" id="KW-1185">Reference proteome</keyword>
<dbReference type="Gene3D" id="3.40.1160.10">
    <property type="entry name" value="Acetylglutamate kinase-like"/>
    <property type="match status" value="1"/>
</dbReference>
<dbReference type="PIRSF" id="PIRSF000728">
    <property type="entry name" value="NAGK"/>
    <property type="match status" value="1"/>
</dbReference>
<keyword evidence="3 9" id="KW-0028">Amino-acid biosynthesis</keyword>
<evidence type="ECO:0000313" key="11">
    <source>
        <dbReference type="EMBL" id="MCG9972091.1"/>
    </source>
</evidence>
<comment type="pathway">
    <text evidence="1 9">Amino-acid biosynthesis; L-arginine biosynthesis; N(2)-acetyl-L-ornithine from L-glutamate: step 2/4.</text>
</comment>
<comment type="function">
    <text evidence="9">Catalyzes the ATP-dependent phosphorylation of N-acetyl-L-glutamate.</text>
</comment>
<dbReference type="HAMAP" id="MF_00082">
    <property type="entry name" value="ArgB"/>
    <property type="match status" value="1"/>
</dbReference>
<dbReference type="GO" id="GO:0005524">
    <property type="term" value="F:ATP binding"/>
    <property type="evidence" value="ECO:0007669"/>
    <property type="project" value="UniProtKB-UniRule"/>
</dbReference>
<dbReference type="GO" id="GO:0003991">
    <property type="term" value="F:acetylglutamate kinase activity"/>
    <property type="evidence" value="ECO:0007669"/>
    <property type="project" value="UniProtKB-UniRule"/>
</dbReference>
<dbReference type="NCBIfam" id="TIGR00761">
    <property type="entry name" value="argB"/>
    <property type="match status" value="1"/>
</dbReference>
<dbReference type="GO" id="GO:0005737">
    <property type="term" value="C:cytoplasm"/>
    <property type="evidence" value="ECO:0007669"/>
    <property type="project" value="UniProtKB-SubCell"/>
</dbReference>
<organism evidence="11 12">
    <name type="scientific">Christiangramia crocea</name>
    <dbReference type="NCBI Taxonomy" id="2904124"/>
    <lineage>
        <taxon>Bacteria</taxon>
        <taxon>Pseudomonadati</taxon>
        <taxon>Bacteroidota</taxon>
        <taxon>Flavobacteriia</taxon>
        <taxon>Flavobacteriales</taxon>
        <taxon>Flavobacteriaceae</taxon>
        <taxon>Christiangramia</taxon>
    </lineage>
</organism>
<evidence type="ECO:0000256" key="7">
    <source>
        <dbReference type="ARBA" id="ARBA00022840"/>
    </source>
</evidence>
<keyword evidence="4 9" id="KW-0808">Transferase</keyword>
<sequence>MKSVLKIVKTGGKLIEDKARFQEFLKDFSAMEGPKVLVHGGGNFATEVATKLGYETKMLDGRRITDANSMQVITMVYAGLISKNIVAGLQKLGSNAVGLCGADGKSVISRKRPVKEVDYGFVGDIEEINVAFISSLLEQDIIPVFSAISYSEEGEILNTNADSIAAEISKAMSREYETELYYCFEKKGVLADAQDDDSVIEVLDKEKYQELVEKKIISDGMLPKLHNCFQALENGVSTIYLGDSGLLQKNSIHTKIVE</sequence>
<evidence type="ECO:0000256" key="6">
    <source>
        <dbReference type="ARBA" id="ARBA00022777"/>
    </source>
</evidence>
<name>A0A9X2A7P1_9FLAO</name>
<protein>
    <recommendedName>
        <fullName evidence="9">Acetylglutamate kinase</fullName>
        <ecNumber evidence="9">2.7.2.8</ecNumber>
    </recommendedName>
    <alternativeName>
        <fullName evidence="9">N-acetyl-L-glutamate 5-phosphotransferase</fullName>
    </alternativeName>
    <alternativeName>
        <fullName evidence="9">NAG kinase</fullName>
        <shortName evidence="9">NAGK</shortName>
    </alternativeName>
</protein>
<dbReference type="CDD" id="cd04238">
    <property type="entry name" value="AAK_NAGK-like"/>
    <property type="match status" value="1"/>
</dbReference>
<accession>A0A9X2A7P1</accession>
<keyword evidence="7 9" id="KW-0067">ATP-binding</keyword>
<gene>
    <name evidence="9 11" type="primary">argB</name>
    <name evidence="11" type="ORF">LU635_10630</name>
</gene>
<dbReference type="EC" id="2.7.2.8" evidence="9"/>
<evidence type="ECO:0000256" key="5">
    <source>
        <dbReference type="ARBA" id="ARBA00022741"/>
    </source>
</evidence>
<evidence type="ECO:0000256" key="9">
    <source>
        <dbReference type="HAMAP-Rule" id="MF_00082"/>
    </source>
</evidence>
<feature type="binding site" evidence="9">
    <location>
        <position position="158"/>
    </location>
    <ligand>
        <name>substrate</name>
    </ligand>
</feature>
<dbReference type="SUPFAM" id="SSF53633">
    <property type="entry name" value="Carbamate kinase-like"/>
    <property type="match status" value="1"/>
</dbReference>
<comment type="caution">
    <text evidence="11">The sequence shown here is derived from an EMBL/GenBank/DDBJ whole genome shotgun (WGS) entry which is preliminary data.</text>
</comment>
<reference evidence="11" key="1">
    <citation type="submission" date="2021-12" db="EMBL/GenBank/DDBJ databases">
        <title>Description of Gramella crocea sp. nov., a new bacterium isolated from activated sludge.</title>
        <authorList>
            <person name="Zhang X."/>
        </authorList>
    </citation>
    <scope>NUCLEOTIDE SEQUENCE</scope>
    <source>
        <strain evidence="11">YB25</strain>
    </source>
</reference>
<evidence type="ECO:0000256" key="4">
    <source>
        <dbReference type="ARBA" id="ARBA00022679"/>
    </source>
</evidence>
<evidence type="ECO:0000313" key="12">
    <source>
        <dbReference type="Proteomes" id="UP001139344"/>
    </source>
</evidence>
<dbReference type="InterPro" id="IPR036393">
    <property type="entry name" value="AceGlu_kinase-like_sf"/>
</dbReference>
<comment type="similarity">
    <text evidence="9">Belongs to the acetylglutamate kinase family. ArgB subfamily.</text>
</comment>
<evidence type="ECO:0000256" key="1">
    <source>
        <dbReference type="ARBA" id="ARBA00004828"/>
    </source>
</evidence>
<dbReference type="Pfam" id="PF00696">
    <property type="entry name" value="AA_kinase"/>
    <property type="match status" value="1"/>
</dbReference>
<feature type="binding site" evidence="9">
    <location>
        <begin position="41"/>
        <end position="42"/>
    </location>
    <ligand>
        <name>substrate</name>
    </ligand>
</feature>
<comment type="catalytic activity">
    <reaction evidence="8 9">
        <text>N-acetyl-L-glutamate + ATP = N-acetyl-L-glutamyl 5-phosphate + ADP</text>
        <dbReference type="Rhea" id="RHEA:14629"/>
        <dbReference type="ChEBI" id="CHEBI:30616"/>
        <dbReference type="ChEBI" id="CHEBI:44337"/>
        <dbReference type="ChEBI" id="CHEBI:57936"/>
        <dbReference type="ChEBI" id="CHEBI:456216"/>
        <dbReference type="EC" id="2.7.2.8"/>
    </reaction>
</comment>
<feature type="site" description="Transition state stabilizer" evidence="9">
    <location>
        <position position="224"/>
    </location>
</feature>
<keyword evidence="5 9" id="KW-0547">Nucleotide-binding</keyword>
<dbReference type="InterPro" id="IPR004662">
    <property type="entry name" value="AcgluKinase_fam"/>
</dbReference>
<dbReference type="PANTHER" id="PTHR23342:SF0">
    <property type="entry name" value="N-ACETYLGLUTAMATE SYNTHASE, MITOCHONDRIAL"/>
    <property type="match status" value="1"/>
</dbReference>
<feature type="domain" description="Aspartate/glutamate/uridylate kinase" evidence="10">
    <location>
        <begin position="6"/>
        <end position="241"/>
    </location>
</feature>
<proteinExistence type="inferred from homology"/>
<dbReference type="InterPro" id="IPR001048">
    <property type="entry name" value="Asp/Glu/Uridylate_kinase"/>
</dbReference>
<dbReference type="Proteomes" id="UP001139344">
    <property type="component" value="Unassembled WGS sequence"/>
</dbReference>
<dbReference type="GO" id="GO:0042450">
    <property type="term" value="P:L-arginine biosynthetic process via ornithine"/>
    <property type="evidence" value="ECO:0007669"/>
    <property type="project" value="UniProtKB-UniRule"/>
</dbReference>
<comment type="subcellular location">
    <subcellularLocation>
        <location evidence="9">Cytoplasm</location>
    </subcellularLocation>
</comment>
<keyword evidence="6 9" id="KW-0418">Kinase</keyword>
<dbReference type="AlphaFoldDB" id="A0A9X2A7P1"/>
<evidence type="ECO:0000259" key="10">
    <source>
        <dbReference type="Pfam" id="PF00696"/>
    </source>
</evidence>
<feature type="site" description="Transition state stabilizer" evidence="9">
    <location>
        <position position="9"/>
    </location>
</feature>
<keyword evidence="2 9" id="KW-0055">Arginine biosynthesis</keyword>
<dbReference type="PANTHER" id="PTHR23342">
    <property type="entry name" value="N-ACETYLGLUTAMATE SYNTHASE"/>
    <property type="match status" value="1"/>
</dbReference>
<evidence type="ECO:0000256" key="3">
    <source>
        <dbReference type="ARBA" id="ARBA00022605"/>
    </source>
</evidence>
<keyword evidence="9" id="KW-0963">Cytoplasm</keyword>
<evidence type="ECO:0000256" key="8">
    <source>
        <dbReference type="ARBA" id="ARBA00048141"/>
    </source>
</evidence>
<dbReference type="RefSeq" id="WP_240098990.1">
    <property type="nucleotide sequence ID" value="NZ_JAJSON010000023.1"/>
</dbReference>
<feature type="binding site" evidence="9">
    <location>
        <position position="63"/>
    </location>
    <ligand>
        <name>substrate</name>
    </ligand>
</feature>
<dbReference type="InterPro" id="IPR037528">
    <property type="entry name" value="ArgB"/>
</dbReference>